<evidence type="ECO:0000256" key="5">
    <source>
        <dbReference type="ARBA" id="ARBA00023295"/>
    </source>
</evidence>
<reference evidence="9 10" key="2">
    <citation type="submission" date="2017-10" db="EMBL/GenBank/DDBJ databases">
        <authorList>
            <person name="Banno H."/>
            <person name="Chua N.-H."/>
        </authorList>
    </citation>
    <scope>NUCLEOTIDE SEQUENCE [LARGE SCALE GENOMIC DNA]</scope>
    <source>
        <strain evidence="9 10">JK623</strain>
    </source>
</reference>
<dbReference type="RefSeq" id="WP_031543600.1">
    <property type="nucleotide sequence ID" value="NZ_JANSWH010000042.1"/>
</dbReference>
<evidence type="ECO:0000256" key="7">
    <source>
        <dbReference type="RuleBase" id="RU361153"/>
    </source>
</evidence>
<protein>
    <submittedName>
        <fullName evidence="9">Endoglucanase</fullName>
    </submittedName>
</protein>
<evidence type="ECO:0000256" key="3">
    <source>
        <dbReference type="ARBA" id="ARBA00023001"/>
    </source>
</evidence>
<keyword evidence="6" id="KW-0624">Polysaccharide degradation</keyword>
<dbReference type="GO" id="GO:0008422">
    <property type="term" value="F:beta-glucosidase activity"/>
    <property type="evidence" value="ECO:0007669"/>
    <property type="project" value="TreeGrafter"/>
</dbReference>
<organism evidence="9 10">
    <name type="scientific">Agathobacter ruminis</name>
    <dbReference type="NCBI Taxonomy" id="1712665"/>
    <lineage>
        <taxon>Bacteria</taxon>
        <taxon>Bacillati</taxon>
        <taxon>Bacillota</taxon>
        <taxon>Clostridia</taxon>
        <taxon>Lachnospirales</taxon>
        <taxon>Lachnospiraceae</taxon>
        <taxon>Agathobacter</taxon>
    </lineage>
</organism>
<comment type="caution">
    <text evidence="9">The sequence shown here is derived from an EMBL/GenBank/DDBJ whole genome shotgun (WGS) entry which is preliminary data.</text>
</comment>
<evidence type="ECO:0000256" key="2">
    <source>
        <dbReference type="ARBA" id="ARBA00022801"/>
    </source>
</evidence>
<evidence type="ECO:0000259" key="8">
    <source>
        <dbReference type="Pfam" id="PF00150"/>
    </source>
</evidence>
<proteinExistence type="inferred from homology"/>
<sequence>MKQLEGFMKGVNLGGWISQFDRYDKEHFDTFITEEDIDSIASLGFDHVRIPIDYVLLEEEDGTPKEDGFYYLENCRKWCEKNHLNVLIDLHECYGYSFDPLKKDMDRAKFFYDDALQNRFMNLWKRIATRFAQYPDQVAFEPLNEVVLHEVADAWNEIAGRFIHMVREICPNHVLVVGGVAYNNVMSVPLLNLPVDEKVVYNFHCYEPMVFSHQGAYWVENMPLDFRIGYPKTLAEYRKAGDELAADLAGAVYQEGIREIGEEFFEDIFAPAIEKAQKDGVCLYCGEYGVIDQADPEDRLRWMKDIHAVFERYGIGHALWNYKQKDFGLVDESFATIRDRFIEIV</sequence>
<dbReference type="InterPro" id="IPR001547">
    <property type="entry name" value="Glyco_hydro_5"/>
</dbReference>
<evidence type="ECO:0000313" key="10">
    <source>
        <dbReference type="Proteomes" id="UP000224563"/>
    </source>
</evidence>
<evidence type="ECO:0000256" key="4">
    <source>
        <dbReference type="ARBA" id="ARBA00023277"/>
    </source>
</evidence>
<dbReference type="InterPro" id="IPR050386">
    <property type="entry name" value="Glycosyl_hydrolase_5"/>
</dbReference>
<dbReference type="PANTHER" id="PTHR31297:SF41">
    <property type="entry name" value="ENDOGLUCANASE, PUTATIVE (AFU_ORTHOLOGUE AFUA_5G01830)-RELATED"/>
    <property type="match status" value="1"/>
</dbReference>
<dbReference type="AlphaFoldDB" id="A0A2G3DZ96"/>
<dbReference type="InterPro" id="IPR017853">
    <property type="entry name" value="GH"/>
</dbReference>
<keyword evidence="5 7" id="KW-0326">Glycosidase</keyword>
<keyword evidence="4" id="KW-0119">Carbohydrate metabolism</keyword>
<keyword evidence="3" id="KW-0136">Cellulose degradation</keyword>
<evidence type="ECO:0000313" key="9">
    <source>
        <dbReference type="EMBL" id="PHU36358.1"/>
    </source>
</evidence>
<dbReference type="PANTHER" id="PTHR31297">
    <property type="entry name" value="GLUCAN ENDO-1,6-BETA-GLUCOSIDASE B"/>
    <property type="match status" value="1"/>
</dbReference>
<feature type="domain" description="Glycoside hydrolase family 5" evidence="8">
    <location>
        <begin position="28"/>
        <end position="325"/>
    </location>
</feature>
<name>A0A2G3DZ96_9FIRM</name>
<accession>A0A2G3DZ96</accession>
<dbReference type="EMBL" id="PDYG01000134">
    <property type="protein sequence ID" value="PHU36358.1"/>
    <property type="molecule type" value="Genomic_DNA"/>
</dbReference>
<comment type="similarity">
    <text evidence="1 7">Belongs to the glycosyl hydrolase 5 (cellulase A) family.</text>
</comment>
<evidence type="ECO:0000256" key="1">
    <source>
        <dbReference type="ARBA" id="ARBA00005641"/>
    </source>
</evidence>
<keyword evidence="10" id="KW-1185">Reference proteome</keyword>
<reference evidence="9 10" key="1">
    <citation type="submission" date="2017-10" db="EMBL/GenBank/DDBJ databases">
        <title>Resolving the taxonomy of Roseburia spp., Eubacterium rectale and Agathobacter spp. through phylogenomic analysis.</title>
        <authorList>
            <person name="Sheridan P.O."/>
            <person name="Walker A.W."/>
            <person name="Duncan S.H."/>
            <person name="Scott K.P."/>
            <person name="Toole P.W.O."/>
            <person name="Luis P."/>
            <person name="Flint H.J."/>
        </authorList>
    </citation>
    <scope>NUCLEOTIDE SEQUENCE [LARGE SCALE GENOMIC DNA]</scope>
    <source>
        <strain evidence="9 10">JK623</strain>
    </source>
</reference>
<dbReference type="GO" id="GO:0030245">
    <property type="term" value="P:cellulose catabolic process"/>
    <property type="evidence" value="ECO:0007669"/>
    <property type="project" value="UniProtKB-KW"/>
</dbReference>
<dbReference type="Proteomes" id="UP000224563">
    <property type="component" value="Unassembled WGS sequence"/>
</dbReference>
<dbReference type="GO" id="GO:0005576">
    <property type="term" value="C:extracellular region"/>
    <property type="evidence" value="ECO:0007669"/>
    <property type="project" value="TreeGrafter"/>
</dbReference>
<gene>
    <name evidence="9" type="ORF">CSX02_12300</name>
</gene>
<keyword evidence="2 7" id="KW-0378">Hydrolase</keyword>
<evidence type="ECO:0000256" key="6">
    <source>
        <dbReference type="ARBA" id="ARBA00023326"/>
    </source>
</evidence>
<dbReference type="SUPFAM" id="SSF51445">
    <property type="entry name" value="(Trans)glycosidases"/>
    <property type="match status" value="1"/>
</dbReference>
<dbReference type="Gene3D" id="3.20.20.80">
    <property type="entry name" value="Glycosidases"/>
    <property type="match status" value="1"/>
</dbReference>
<dbReference type="GO" id="GO:0009986">
    <property type="term" value="C:cell surface"/>
    <property type="evidence" value="ECO:0007669"/>
    <property type="project" value="TreeGrafter"/>
</dbReference>
<dbReference type="Pfam" id="PF00150">
    <property type="entry name" value="Cellulase"/>
    <property type="match status" value="1"/>
</dbReference>